<dbReference type="GO" id="GO:0080044">
    <property type="term" value="F:quercetin 7-O-glucosyltransferase activity"/>
    <property type="evidence" value="ECO:0007669"/>
    <property type="project" value="TreeGrafter"/>
</dbReference>
<dbReference type="InterPro" id="IPR058980">
    <property type="entry name" value="Glyco_transf_N"/>
</dbReference>
<evidence type="ECO:0000256" key="1">
    <source>
        <dbReference type="ARBA" id="ARBA00009995"/>
    </source>
</evidence>
<dbReference type="GO" id="GO:0080043">
    <property type="term" value="F:quercetin 3-O-glucosyltransferase activity"/>
    <property type="evidence" value="ECO:0007669"/>
    <property type="project" value="TreeGrafter"/>
</dbReference>
<reference evidence="4 5" key="1">
    <citation type="journal article" date="2014" name="PLoS ONE">
        <title>Global Analysis of Gene Expression Profiles in Physic Nut (Jatropha curcas L.) Seedlings Exposed to Salt Stress.</title>
        <authorList>
            <person name="Zhang L."/>
            <person name="Zhang C."/>
            <person name="Wu P."/>
            <person name="Chen Y."/>
            <person name="Li M."/>
            <person name="Jiang H."/>
            <person name="Wu G."/>
        </authorList>
    </citation>
    <scope>NUCLEOTIDE SEQUENCE [LARGE SCALE GENOMIC DNA]</scope>
    <source>
        <strain evidence="5">cv. GZQX0401</strain>
        <tissue evidence="4">Young leaves</tissue>
    </source>
</reference>
<evidence type="ECO:0000259" key="3">
    <source>
        <dbReference type="Pfam" id="PF26168"/>
    </source>
</evidence>
<comment type="similarity">
    <text evidence="1">Belongs to the UDP-glycosyltransferase family.</text>
</comment>
<sequence length="449" mass="50074">MGNPHVLVIPYPAQGHVNPLMHFSQRIANLGIKITFVNTDFVHKRVLSAIVDNDSVGSSPFVNLVSIPDGLGSEDDRNDFGKLCDSMLTTMLKKLEELIQDLNGDDGPISCIVADGHMGWVREVAKKIGIRVAIVWPASAALFSLEAIIPKLIRDGTIDSSDGFSTKKHIIQLSPGIPNFDTQNMPWNLGGDSNSQKAIFEYIQRMTEGSKMADWKLCNSTYDLEPEAFSLTPNLLPIGPLIANYNTGSSGSQLWQEDSSCLKWLDQQKPQSVIYVAFGSTTIFNQTQFQELALGLQLTEKPFLWVVRPGITEEYPDEFQGRNGKIVSWVPQQKVLSHPSIACFVSHCGWNSTIEGVSNGVPFLCWPYFADQFLNESYICEIWKVGLGFDKDENGIIRKGEIKEKMDRLFSDKSIRERSLNLKQRVRSSVGEGGQSSANFTNFIKWLES</sequence>
<dbReference type="Pfam" id="PF26168">
    <property type="entry name" value="Glyco_transf_N"/>
    <property type="match status" value="1"/>
</dbReference>
<dbReference type="PANTHER" id="PTHR11926:SF1530">
    <property type="entry name" value="EF-HAND DOMAIN-CONTAINING PROTEIN"/>
    <property type="match status" value="1"/>
</dbReference>
<dbReference type="CDD" id="cd03784">
    <property type="entry name" value="GT1_Gtf-like"/>
    <property type="match status" value="1"/>
</dbReference>
<proteinExistence type="inferred from homology"/>
<dbReference type="PANTHER" id="PTHR11926">
    <property type="entry name" value="GLUCOSYL/GLUCURONOSYL TRANSFERASES"/>
    <property type="match status" value="1"/>
</dbReference>
<organism evidence="4 5">
    <name type="scientific">Jatropha curcas</name>
    <name type="common">Barbados nut</name>
    <dbReference type="NCBI Taxonomy" id="180498"/>
    <lineage>
        <taxon>Eukaryota</taxon>
        <taxon>Viridiplantae</taxon>
        <taxon>Streptophyta</taxon>
        <taxon>Embryophyta</taxon>
        <taxon>Tracheophyta</taxon>
        <taxon>Spermatophyta</taxon>
        <taxon>Magnoliopsida</taxon>
        <taxon>eudicotyledons</taxon>
        <taxon>Gunneridae</taxon>
        <taxon>Pentapetalae</taxon>
        <taxon>rosids</taxon>
        <taxon>fabids</taxon>
        <taxon>Malpighiales</taxon>
        <taxon>Euphorbiaceae</taxon>
        <taxon>Crotonoideae</taxon>
        <taxon>Jatropheae</taxon>
        <taxon>Jatropha</taxon>
    </lineage>
</organism>
<protein>
    <recommendedName>
        <fullName evidence="3">Glycosyltransferase N-terminal domain-containing protein</fullName>
    </recommendedName>
</protein>
<dbReference type="Proteomes" id="UP000027138">
    <property type="component" value="Unassembled WGS sequence"/>
</dbReference>
<dbReference type="EMBL" id="KK914862">
    <property type="protein sequence ID" value="KDP27235.1"/>
    <property type="molecule type" value="Genomic_DNA"/>
</dbReference>
<dbReference type="Gene3D" id="3.40.50.2000">
    <property type="entry name" value="Glycogen Phosphorylase B"/>
    <property type="match status" value="2"/>
</dbReference>
<dbReference type="Pfam" id="PF00201">
    <property type="entry name" value="UDPGT"/>
    <property type="match status" value="1"/>
</dbReference>
<evidence type="ECO:0000313" key="5">
    <source>
        <dbReference type="Proteomes" id="UP000027138"/>
    </source>
</evidence>
<accession>A0A067K4T2</accession>
<name>A0A067K4T2_JATCU</name>
<evidence type="ECO:0000313" key="4">
    <source>
        <dbReference type="EMBL" id="KDP27235.1"/>
    </source>
</evidence>
<evidence type="ECO:0000256" key="2">
    <source>
        <dbReference type="ARBA" id="ARBA00022679"/>
    </source>
</evidence>
<keyword evidence="2" id="KW-0808">Transferase</keyword>
<dbReference type="FunFam" id="3.40.50.2000:FF:000108">
    <property type="entry name" value="UDP-glycosyltransferase 83A1"/>
    <property type="match status" value="1"/>
</dbReference>
<dbReference type="FunFam" id="3.40.50.2000:FF:000061">
    <property type="entry name" value="UDP-glycosyltransferase 83A1"/>
    <property type="match status" value="1"/>
</dbReference>
<dbReference type="SUPFAM" id="SSF53756">
    <property type="entry name" value="UDP-Glycosyltransferase/glycogen phosphorylase"/>
    <property type="match status" value="1"/>
</dbReference>
<dbReference type="OrthoDB" id="5835829at2759"/>
<keyword evidence="5" id="KW-1185">Reference proteome</keyword>
<gene>
    <name evidence="4" type="ORF">JCGZ_19934</name>
</gene>
<dbReference type="InterPro" id="IPR002213">
    <property type="entry name" value="UDP_glucos_trans"/>
</dbReference>
<feature type="domain" description="Glycosyltransferase N-terminal" evidence="3">
    <location>
        <begin position="6"/>
        <end position="41"/>
    </location>
</feature>
<dbReference type="AlphaFoldDB" id="A0A067K4T2"/>